<keyword evidence="1" id="KW-0227">DNA damage</keyword>
<dbReference type="GO" id="GO:0016787">
    <property type="term" value="F:hydrolase activity"/>
    <property type="evidence" value="ECO:0007669"/>
    <property type="project" value="UniProtKB-KW"/>
</dbReference>
<dbReference type="Pfam" id="PF05970">
    <property type="entry name" value="PIF1"/>
    <property type="match status" value="1"/>
</dbReference>
<keyword evidence="1" id="KW-0234">DNA repair</keyword>
<keyword evidence="1" id="KW-0067">ATP-binding</keyword>
<comment type="caution">
    <text evidence="3">The sequence shown here is derived from an EMBL/GenBank/DDBJ whole genome shotgun (WGS) entry which is preliminary data.</text>
</comment>
<dbReference type="GO" id="GO:0043139">
    <property type="term" value="F:5'-3' DNA helicase activity"/>
    <property type="evidence" value="ECO:0007669"/>
    <property type="project" value="UniProtKB-EC"/>
</dbReference>
<evidence type="ECO:0000256" key="1">
    <source>
        <dbReference type="RuleBase" id="RU363044"/>
    </source>
</evidence>
<gene>
    <name evidence="3" type="ORF">JTE90_012892</name>
</gene>
<reference evidence="3 4" key="1">
    <citation type="journal article" date="2022" name="Nat. Ecol. Evol.">
        <title>A masculinizing supergene underlies an exaggerated male reproductive morph in a spider.</title>
        <authorList>
            <person name="Hendrickx F."/>
            <person name="De Corte Z."/>
            <person name="Sonet G."/>
            <person name="Van Belleghem S.M."/>
            <person name="Kostlbacher S."/>
            <person name="Vangestel C."/>
        </authorList>
    </citation>
    <scope>NUCLEOTIDE SEQUENCE [LARGE SCALE GENOMIC DNA]</scope>
    <source>
        <strain evidence="3">W744_W776</strain>
    </source>
</reference>
<comment type="cofactor">
    <cofactor evidence="1">
        <name>Mg(2+)</name>
        <dbReference type="ChEBI" id="CHEBI:18420"/>
    </cofactor>
</comment>
<dbReference type="InterPro" id="IPR010285">
    <property type="entry name" value="DNA_helicase_pif1-like_DEAD"/>
</dbReference>
<dbReference type="GO" id="GO:0006310">
    <property type="term" value="P:DNA recombination"/>
    <property type="evidence" value="ECO:0007669"/>
    <property type="project" value="UniProtKB-KW"/>
</dbReference>
<dbReference type="GO" id="GO:0006281">
    <property type="term" value="P:DNA repair"/>
    <property type="evidence" value="ECO:0007669"/>
    <property type="project" value="UniProtKB-KW"/>
</dbReference>
<dbReference type="AlphaFoldDB" id="A0AAV6TMV1"/>
<dbReference type="Gene3D" id="3.40.50.300">
    <property type="entry name" value="P-loop containing nucleotide triphosphate hydrolases"/>
    <property type="match status" value="1"/>
</dbReference>
<accession>A0AAV6TMV1</accession>
<feature type="domain" description="DNA helicase Pif1-like DEAD-box helicase" evidence="2">
    <location>
        <begin position="1"/>
        <end position="70"/>
    </location>
</feature>
<dbReference type="GO" id="GO:0000723">
    <property type="term" value="P:telomere maintenance"/>
    <property type="evidence" value="ECO:0007669"/>
    <property type="project" value="InterPro"/>
</dbReference>
<proteinExistence type="inferred from homology"/>
<keyword evidence="1" id="KW-0378">Hydrolase</keyword>
<keyword evidence="1" id="KW-0233">DNA recombination</keyword>
<evidence type="ECO:0000259" key="2">
    <source>
        <dbReference type="Pfam" id="PF05970"/>
    </source>
</evidence>
<dbReference type="GO" id="GO:0005524">
    <property type="term" value="F:ATP binding"/>
    <property type="evidence" value="ECO:0007669"/>
    <property type="project" value="UniProtKB-KW"/>
</dbReference>
<keyword evidence="4" id="KW-1185">Reference proteome</keyword>
<keyword evidence="1" id="KW-0547">Nucleotide-binding</keyword>
<name>A0AAV6TMV1_9ARAC</name>
<protein>
    <recommendedName>
        <fullName evidence="1">ATP-dependent DNA helicase</fullName>
        <ecNumber evidence="1">5.6.2.3</ecNumber>
    </recommendedName>
</protein>
<dbReference type="EC" id="5.6.2.3" evidence="1"/>
<organism evidence="3 4">
    <name type="scientific">Oedothorax gibbosus</name>
    <dbReference type="NCBI Taxonomy" id="931172"/>
    <lineage>
        <taxon>Eukaryota</taxon>
        <taxon>Metazoa</taxon>
        <taxon>Ecdysozoa</taxon>
        <taxon>Arthropoda</taxon>
        <taxon>Chelicerata</taxon>
        <taxon>Arachnida</taxon>
        <taxon>Araneae</taxon>
        <taxon>Araneomorphae</taxon>
        <taxon>Entelegynae</taxon>
        <taxon>Araneoidea</taxon>
        <taxon>Linyphiidae</taxon>
        <taxon>Erigoninae</taxon>
        <taxon>Oedothorax</taxon>
    </lineage>
</organism>
<comment type="similarity">
    <text evidence="1">Belongs to the helicase family.</text>
</comment>
<dbReference type="Proteomes" id="UP000827092">
    <property type="component" value="Unassembled WGS sequence"/>
</dbReference>
<sequence length="141" mass="15731">MVEEQLIRMVDKRLKDIFKKDKIFGGISVIAVGDFYQLPPVHATSLTSCKSADPFVEVLQVPLWHNFKYTYFWRNEDVAAYNMTALQSISGDSVISLSSDSAIGEGTTTGRRTILESVLRPTVKLSDTMGLAKRTPLESRS</sequence>
<comment type="catalytic activity">
    <reaction evidence="1">
        <text>ATP + H2O = ADP + phosphate + H(+)</text>
        <dbReference type="Rhea" id="RHEA:13065"/>
        <dbReference type="ChEBI" id="CHEBI:15377"/>
        <dbReference type="ChEBI" id="CHEBI:15378"/>
        <dbReference type="ChEBI" id="CHEBI:30616"/>
        <dbReference type="ChEBI" id="CHEBI:43474"/>
        <dbReference type="ChEBI" id="CHEBI:456216"/>
        <dbReference type="EC" id="5.6.2.3"/>
    </reaction>
</comment>
<evidence type="ECO:0000313" key="4">
    <source>
        <dbReference type="Proteomes" id="UP000827092"/>
    </source>
</evidence>
<dbReference type="InterPro" id="IPR027417">
    <property type="entry name" value="P-loop_NTPase"/>
</dbReference>
<evidence type="ECO:0000313" key="3">
    <source>
        <dbReference type="EMBL" id="KAG8172904.1"/>
    </source>
</evidence>
<dbReference type="EMBL" id="JAFNEN010002255">
    <property type="protein sequence ID" value="KAG8172904.1"/>
    <property type="molecule type" value="Genomic_DNA"/>
</dbReference>
<keyword evidence="1" id="KW-0347">Helicase</keyword>